<dbReference type="InterPro" id="IPR013525">
    <property type="entry name" value="ABC2_TM"/>
</dbReference>
<evidence type="ECO:0000259" key="6">
    <source>
        <dbReference type="Pfam" id="PF12698"/>
    </source>
</evidence>
<organism evidence="7 8">
    <name type="scientific">Vallitalea guaymasensis</name>
    <dbReference type="NCBI Taxonomy" id="1185412"/>
    <lineage>
        <taxon>Bacteria</taxon>
        <taxon>Bacillati</taxon>
        <taxon>Bacillota</taxon>
        <taxon>Clostridia</taxon>
        <taxon>Lachnospirales</taxon>
        <taxon>Vallitaleaceae</taxon>
        <taxon>Vallitalea</taxon>
    </lineage>
</organism>
<feature type="transmembrane region" description="Helical" evidence="5">
    <location>
        <begin position="21"/>
        <end position="41"/>
    </location>
</feature>
<dbReference type="EMBL" id="CP058561">
    <property type="protein sequence ID" value="QUH30849.1"/>
    <property type="molecule type" value="Genomic_DNA"/>
</dbReference>
<keyword evidence="4 5" id="KW-0472">Membrane</keyword>
<dbReference type="RefSeq" id="WP_212690962.1">
    <property type="nucleotide sequence ID" value="NZ_CP058561.1"/>
</dbReference>
<dbReference type="Proteomes" id="UP000677305">
    <property type="component" value="Chromosome"/>
</dbReference>
<dbReference type="PANTHER" id="PTHR43229">
    <property type="entry name" value="NODULATION PROTEIN J"/>
    <property type="match status" value="1"/>
</dbReference>
<feature type="transmembrane region" description="Helical" evidence="5">
    <location>
        <begin position="182"/>
        <end position="203"/>
    </location>
</feature>
<keyword evidence="3 5" id="KW-1133">Transmembrane helix</keyword>
<dbReference type="AlphaFoldDB" id="A0A8J8SDL7"/>
<feature type="transmembrane region" description="Helical" evidence="5">
    <location>
        <begin position="142"/>
        <end position="170"/>
    </location>
</feature>
<dbReference type="Pfam" id="PF12698">
    <property type="entry name" value="ABC2_membrane_3"/>
    <property type="match status" value="1"/>
</dbReference>
<protein>
    <recommendedName>
        <fullName evidence="6">ABC-2 type transporter transmembrane domain-containing protein</fullName>
    </recommendedName>
</protein>
<feature type="transmembrane region" description="Helical" evidence="5">
    <location>
        <begin position="61"/>
        <end position="78"/>
    </location>
</feature>
<feature type="transmembrane region" description="Helical" evidence="5">
    <location>
        <begin position="108"/>
        <end position="130"/>
    </location>
</feature>
<reference evidence="7 8" key="1">
    <citation type="submission" date="2020-07" db="EMBL/GenBank/DDBJ databases">
        <title>Vallitalea guaymasensis genome.</title>
        <authorList>
            <person name="Postec A."/>
        </authorList>
    </citation>
    <scope>NUCLEOTIDE SEQUENCE [LARGE SCALE GENOMIC DNA]</scope>
    <source>
        <strain evidence="7 8">Ra1766G1</strain>
    </source>
</reference>
<evidence type="ECO:0000256" key="3">
    <source>
        <dbReference type="ARBA" id="ARBA00022989"/>
    </source>
</evidence>
<dbReference type="KEGG" id="vgu:HYG85_18770"/>
<evidence type="ECO:0000256" key="2">
    <source>
        <dbReference type="ARBA" id="ARBA00022692"/>
    </source>
</evidence>
<evidence type="ECO:0000256" key="4">
    <source>
        <dbReference type="ARBA" id="ARBA00023136"/>
    </source>
</evidence>
<evidence type="ECO:0000313" key="8">
    <source>
        <dbReference type="Proteomes" id="UP000677305"/>
    </source>
</evidence>
<feature type="transmembrane region" description="Helical" evidence="5">
    <location>
        <begin position="230"/>
        <end position="248"/>
    </location>
</feature>
<gene>
    <name evidence="7" type="ORF">HYG85_18770</name>
</gene>
<evidence type="ECO:0000256" key="5">
    <source>
        <dbReference type="SAM" id="Phobius"/>
    </source>
</evidence>
<dbReference type="PANTHER" id="PTHR43229:SF2">
    <property type="entry name" value="NODULATION PROTEIN J"/>
    <property type="match status" value="1"/>
</dbReference>
<proteinExistence type="predicted"/>
<name>A0A8J8SDL7_9FIRM</name>
<sequence>MKLFYLFKVSIEKSFKDVIRYKFNTISEILSLYCLFIAMFLGVKVFGSTMNVSPIELGKTIEGFVIGYFLWIIMLMVYENTAYSITNDANRGTLEQISMTNQGLHKVLIVRSISNLIINLLTCFIVLLTIMETTNYWLDINVLELLLIILLGIFSMFGIGLIFGGLALIFKRIQSLLNVVQYFLIALVITGQGSLSKLVASILPFRPSIDKVYATTLMGNKLSDFPASDYLILIANSVVYFTIGLIVFNQCSKIARKRGLLGQY</sequence>
<keyword evidence="8" id="KW-1185">Reference proteome</keyword>
<evidence type="ECO:0000256" key="1">
    <source>
        <dbReference type="ARBA" id="ARBA00004141"/>
    </source>
</evidence>
<evidence type="ECO:0000313" key="7">
    <source>
        <dbReference type="EMBL" id="QUH30849.1"/>
    </source>
</evidence>
<keyword evidence="2 5" id="KW-0812">Transmembrane</keyword>
<feature type="domain" description="ABC-2 type transporter transmembrane" evidence="6">
    <location>
        <begin position="60"/>
        <end position="246"/>
    </location>
</feature>
<dbReference type="InterPro" id="IPR051784">
    <property type="entry name" value="Nod_factor_ABC_transporter"/>
</dbReference>
<comment type="subcellular location">
    <subcellularLocation>
        <location evidence="1">Membrane</location>
        <topology evidence="1">Multi-pass membrane protein</topology>
    </subcellularLocation>
</comment>
<accession>A0A8J8SDL7</accession>